<dbReference type="InterPro" id="IPR000847">
    <property type="entry name" value="LysR_HTH_N"/>
</dbReference>
<dbReference type="OrthoDB" id="5292387at2"/>
<dbReference type="Pfam" id="PF00126">
    <property type="entry name" value="HTH_1"/>
    <property type="match status" value="1"/>
</dbReference>
<gene>
    <name evidence="6" type="ORF">SAMN05216466_10876</name>
</gene>
<feature type="domain" description="HTH lysR-type" evidence="5">
    <location>
        <begin position="4"/>
        <end position="61"/>
    </location>
</feature>
<dbReference type="InterPro" id="IPR005119">
    <property type="entry name" value="LysR_subst-bd"/>
</dbReference>
<evidence type="ECO:0000313" key="7">
    <source>
        <dbReference type="Proteomes" id="UP000199706"/>
    </source>
</evidence>
<dbReference type="EMBL" id="FNCJ01000008">
    <property type="protein sequence ID" value="SDH23865.1"/>
    <property type="molecule type" value="Genomic_DNA"/>
</dbReference>
<dbReference type="SUPFAM" id="SSF53850">
    <property type="entry name" value="Periplasmic binding protein-like II"/>
    <property type="match status" value="1"/>
</dbReference>
<comment type="similarity">
    <text evidence="1">Belongs to the LysR transcriptional regulatory family.</text>
</comment>
<accession>A0A1G8ASB7</accession>
<dbReference type="Pfam" id="PF03466">
    <property type="entry name" value="LysR_substrate"/>
    <property type="match status" value="1"/>
</dbReference>
<evidence type="ECO:0000313" key="6">
    <source>
        <dbReference type="EMBL" id="SDH23865.1"/>
    </source>
</evidence>
<evidence type="ECO:0000259" key="5">
    <source>
        <dbReference type="PROSITE" id="PS50931"/>
    </source>
</evidence>
<proteinExistence type="inferred from homology"/>
<organism evidence="6 7">
    <name type="scientific">Paraburkholderia phenazinium</name>
    <dbReference type="NCBI Taxonomy" id="60549"/>
    <lineage>
        <taxon>Bacteria</taxon>
        <taxon>Pseudomonadati</taxon>
        <taxon>Pseudomonadota</taxon>
        <taxon>Betaproteobacteria</taxon>
        <taxon>Burkholderiales</taxon>
        <taxon>Burkholderiaceae</taxon>
        <taxon>Paraburkholderia</taxon>
    </lineage>
</organism>
<dbReference type="GO" id="GO:0003677">
    <property type="term" value="F:DNA binding"/>
    <property type="evidence" value="ECO:0007669"/>
    <property type="project" value="UniProtKB-KW"/>
</dbReference>
<dbReference type="PANTHER" id="PTHR30346">
    <property type="entry name" value="TRANSCRIPTIONAL DUAL REGULATOR HCAR-RELATED"/>
    <property type="match status" value="1"/>
</dbReference>
<dbReference type="InterPro" id="IPR036388">
    <property type="entry name" value="WH-like_DNA-bd_sf"/>
</dbReference>
<keyword evidence="4" id="KW-0804">Transcription</keyword>
<reference evidence="6 7" key="1">
    <citation type="submission" date="2016-10" db="EMBL/GenBank/DDBJ databases">
        <authorList>
            <person name="de Groot N.N."/>
        </authorList>
    </citation>
    <scope>NUCLEOTIDE SEQUENCE [LARGE SCALE GENOMIC DNA]</scope>
    <source>
        <strain evidence="6 7">LMG 2247</strain>
    </source>
</reference>
<dbReference type="Gene3D" id="3.40.190.10">
    <property type="entry name" value="Periplasmic binding protein-like II"/>
    <property type="match status" value="2"/>
</dbReference>
<evidence type="ECO:0000256" key="2">
    <source>
        <dbReference type="ARBA" id="ARBA00023015"/>
    </source>
</evidence>
<dbReference type="PANTHER" id="PTHR30346:SF28">
    <property type="entry name" value="HTH-TYPE TRANSCRIPTIONAL REGULATOR CYNR"/>
    <property type="match status" value="1"/>
</dbReference>
<dbReference type="PROSITE" id="PS50931">
    <property type="entry name" value="HTH_LYSR"/>
    <property type="match status" value="1"/>
</dbReference>
<dbReference type="CDD" id="cd08414">
    <property type="entry name" value="PBP2_LTTR_aromatics_like"/>
    <property type="match status" value="1"/>
</dbReference>
<dbReference type="RefSeq" id="WP_090686067.1">
    <property type="nucleotide sequence ID" value="NZ_FNCJ01000008.1"/>
</dbReference>
<name>A0A1G8ASB7_9BURK</name>
<dbReference type="GO" id="GO:0032993">
    <property type="term" value="C:protein-DNA complex"/>
    <property type="evidence" value="ECO:0007669"/>
    <property type="project" value="TreeGrafter"/>
</dbReference>
<dbReference type="Gene3D" id="1.10.10.10">
    <property type="entry name" value="Winged helix-like DNA-binding domain superfamily/Winged helix DNA-binding domain"/>
    <property type="match status" value="1"/>
</dbReference>
<keyword evidence="2" id="KW-0805">Transcription regulation</keyword>
<evidence type="ECO:0000256" key="3">
    <source>
        <dbReference type="ARBA" id="ARBA00023125"/>
    </source>
</evidence>
<evidence type="ECO:0000256" key="4">
    <source>
        <dbReference type="ARBA" id="ARBA00023163"/>
    </source>
</evidence>
<dbReference type="AlphaFoldDB" id="A0A1G8ASB7"/>
<dbReference type="GO" id="GO:0003700">
    <property type="term" value="F:DNA-binding transcription factor activity"/>
    <property type="evidence" value="ECO:0007669"/>
    <property type="project" value="InterPro"/>
</dbReference>
<dbReference type="Proteomes" id="UP000199706">
    <property type="component" value="Unassembled WGS sequence"/>
</dbReference>
<dbReference type="InterPro" id="IPR036390">
    <property type="entry name" value="WH_DNA-bd_sf"/>
</dbReference>
<protein>
    <submittedName>
        <fullName evidence="6">DNA-binding transcriptional regulator, LysR family</fullName>
    </submittedName>
</protein>
<evidence type="ECO:0000256" key="1">
    <source>
        <dbReference type="ARBA" id="ARBA00009437"/>
    </source>
</evidence>
<dbReference type="SUPFAM" id="SSF46785">
    <property type="entry name" value="Winged helix' DNA-binding domain"/>
    <property type="match status" value="1"/>
</dbReference>
<sequence length="295" mass="32121">MRQLELRHIRCVVCVAKHLHFARAADELEIAAPQLTKHIQEAERLLGARLFHRTKRSVALTAAGEAYLAEVLPALDHLARGAERAALAERGELGRIEIGYVASAAYAGVLREAVGGFRAAHPRIEVMIREVPMERVPALLNDGQLDAAYVRPPLPSMEGIQTVTVYRDTFVLALPADSELAQMASLTPAQLRDQRFVLPEQEAGTYELARRGRFSPQLGPRPGTLAAVLACVSLGGNVAVVPHTLADCIALPGVVYRPISGKPIPSEIALAFRRFERAPAVRAFLDDARRRVASD</sequence>
<keyword evidence="3 6" id="KW-0238">DNA-binding</keyword>